<dbReference type="KEGG" id="pfj:MYCFIDRAFT_165687"/>
<dbReference type="RefSeq" id="XP_007928199.1">
    <property type="nucleotide sequence ID" value="XM_007930008.1"/>
</dbReference>
<evidence type="ECO:0000313" key="4">
    <source>
        <dbReference type="Proteomes" id="UP000016932"/>
    </source>
</evidence>
<feature type="region of interest" description="Disordered" evidence="2">
    <location>
        <begin position="1"/>
        <end position="29"/>
    </location>
</feature>
<dbReference type="eggNOG" id="ENOG502QRYC">
    <property type="taxonomic scope" value="Eukaryota"/>
</dbReference>
<reference evidence="3 4" key="1">
    <citation type="journal article" date="2012" name="PLoS Pathog.">
        <title>Diverse lifestyles and strategies of plant pathogenesis encoded in the genomes of eighteen Dothideomycetes fungi.</title>
        <authorList>
            <person name="Ohm R.A."/>
            <person name="Feau N."/>
            <person name="Henrissat B."/>
            <person name="Schoch C.L."/>
            <person name="Horwitz B.A."/>
            <person name="Barry K.W."/>
            <person name="Condon B.J."/>
            <person name="Copeland A.C."/>
            <person name="Dhillon B."/>
            <person name="Glaser F."/>
            <person name="Hesse C.N."/>
            <person name="Kosti I."/>
            <person name="LaButti K."/>
            <person name="Lindquist E.A."/>
            <person name="Lucas S."/>
            <person name="Salamov A.A."/>
            <person name="Bradshaw R.E."/>
            <person name="Ciuffetti L."/>
            <person name="Hamelin R.C."/>
            <person name="Kema G.H.J."/>
            <person name="Lawrence C."/>
            <person name="Scott J.A."/>
            <person name="Spatafora J.W."/>
            <person name="Turgeon B.G."/>
            <person name="de Wit P.J.G.M."/>
            <person name="Zhong S."/>
            <person name="Goodwin S.B."/>
            <person name="Grigoriev I.V."/>
        </authorList>
    </citation>
    <scope>NUCLEOTIDE SEQUENCE [LARGE SCALE GENOMIC DNA]</scope>
    <source>
        <strain evidence="3 4">CIRAD86</strain>
    </source>
</reference>
<accession>M3ATM7</accession>
<evidence type="ECO:0008006" key="5">
    <source>
        <dbReference type="Google" id="ProtNLM"/>
    </source>
</evidence>
<sequence>MNDDVFQGYGDAQQQAQVSPTRPPSVRKRQSMHITELESRLDQLVAENRALHEAREAEAGALHSGALRNGQSLQEMLNARDLQLRAKDAEINQIKAMLQPMQEELQRLTDMNAGLTEANRNLVDDTNRRYATLQAEHSQAHEQWQSTAKHLEHMRAEHGRITSGMRDIVEAEIANALADKNAEILRLREQLDIAAEQIRALQLQIQASKSSDFLVQRDEDYFDGACQKLCQHVQQWVLRFSKMSDNRVCRLSTDLHDDKIEARLDNAILDGSDVDKLLGDRVRRRDVFMSVVMTMVWEYVFTRYLFGMDREQRQKLKTLEKLLSEVGPPRAVAHWRATTLTLLAKRPQFEDQCSLDTEAVANEVFEVLCRLLPPPSASRSQLLASLLKVLRIAVDLSIEMRTQRAEYIMLPPLQPEYDTNGDLVRKVYFNASLMNERSGFFSSNEELAAQHAVVKVVLFPLVVKKGDDVGEGEEEIVVCPAQVLVQNDNGKGKKVVRVMSGAMEIDDPIRSTKSRQSNRSLLSDAPGSVGF</sequence>
<organism evidence="3 4">
    <name type="scientific">Pseudocercospora fijiensis (strain CIRAD86)</name>
    <name type="common">Black leaf streak disease fungus</name>
    <name type="synonym">Mycosphaerella fijiensis</name>
    <dbReference type="NCBI Taxonomy" id="383855"/>
    <lineage>
        <taxon>Eukaryota</taxon>
        <taxon>Fungi</taxon>
        <taxon>Dikarya</taxon>
        <taxon>Ascomycota</taxon>
        <taxon>Pezizomycotina</taxon>
        <taxon>Dothideomycetes</taxon>
        <taxon>Dothideomycetidae</taxon>
        <taxon>Mycosphaerellales</taxon>
        <taxon>Mycosphaerellaceae</taxon>
        <taxon>Pseudocercospora</taxon>
    </lineage>
</organism>
<dbReference type="PANTHER" id="PTHR40641:SF2">
    <property type="entry name" value="INVOLUCRIN REPEAT PROTEIN"/>
    <property type="match status" value="1"/>
</dbReference>
<dbReference type="HOGENOM" id="CLU_553311_0_0_1"/>
<dbReference type="STRING" id="383855.M3ATM7"/>
<feature type="coiled-coil region" evidence="1">
    <location>
        <begin position="177"/>
        <end position="204"/>
    </location>
</feature>
<name>M3ATM7_PSEFD</name>
<gene>
    <name evidence="3" type="ORF">MYCFIDRAFT_165687</name>
</gene>
<dbReference type="PANTHER" id="PTHR40641">
    <property type="entry name" value="INVOLUCRIN REPEAT PROTEIN (AFU_ORTHOLOGUE AFUA_2G08060)"/>
    <property type="match status" value="1"/>
</dbReference>
<keyword evidence="1" id="KW-0175">Coiled coil</keyword>
<dbReference type="AlphaFoldDB" id="M3ATM7"/>
<evidence type="ECO:0000256" key="2">
    <source>
        <dbReference type="SAM" id="MobiDB-lite"/>
    </source>
</evidence>
<proteinExistence type="predicted"/>
<dbReference type="VEuPathDB" id="FungiDB:MYCFIDRAFT_165687"/>
<dbReference type="EMBL" id="KB446560">
    <property type="protein sequence ID" value="EME80827.1"/>
    <property type="molecule type" value="Genomic_DNA"/>
</dbReference>
<keyword evidence="4" id="KW-1185">Reference proteome</keyword>
<dbReference type="Proteomes" id="UP000016932">
    <property type="component" value="Unassembled WGS sequence"/>
</dbReference>
<feature type="region of interest" description="Disordered" evidence="2">
    <location>
        <begin position="509"/>
        <end position="531"/>
    </location>
</feature>
<evidence type="ECO:0000313" key="3">
    <source>
        <dbReference type="EMBL" id="EME80827.1"/>
    </source>
</evidence>
<dbReference type="InterPro" id="IPR053268">
    <property type="entry name" value="Woronin_anchor"/>
</dbReference>
<protein>
    <recommendedName>
        <fullName evidence="5">Involucrin repeat protein</fullName>
    </recommendedName>
</protein>
<evidence type="ECO:0000256" key="1">
    <source>
        <dbReference type="SAM" id="Coils"/>
    </source>
</evidence>
<dbReference type="GeneID" id="19332196"/>
<dbReference type="OrthoDB" id="5365701at2759"/>